<evidence type="ECO:0000313" key="1">
    <source>
        <dbReference type="EMBL" id="NWU27693.1"/>
    </source>
</evidence>
<evidence type="ECO:0000313" key="2">
    <source>
        <dbReference type="Proteomes" id="UP000584415"/>
    </source>
</evidence>
<reference evidence="1 2" key="1">
    <citation type="submission" date="2019-09" db="EMBL/GenBank/DDBJ databases">
        <title>Bird 10,000 Genomes (B10K) Project - Family phase.</title>
        <authorList>
            <person name="Zhang G."/>
        </authorList>
    </citation>
    <scope>NUCLEOTIDE SEQUENCE [LARGE SCALE GENOMIC DNA]</scope>
    <source>
        <strain evidence="1">B10K-DU-001-71</strain>
        <tissue evidence="1">Muscle</tissue>
    </source>
</reference>
<dbReference type="EMBL" id="VYXC01008682">
    <property type="protein sequence ID" value="NWU27693.1"/>
    <property type="molecule type" value="Genomic_DNA"/>
</dbReference>
<protein>
    <submittedName>
        <fullName evidence="1">NPCL1 protein</fullName>
    </submittedName>
</protein>
<organism evidence="1 2">
    <name type="scientific">Platysteira castanea</name>
    <dbReference type="NCBI Taxonomy" id="1160851"/>
    <lineage>
        <taxon>Eukaryota</taxon>
        <taxon>Metazoa</taxon>
        <taxon>Chordata</taxon>
        <taxon>Craniata</taxon>
        <taxon>Vertebrata</taxon>
        <taxon>Euteleostomi</taxon>
        <taxon>Archelosauria</taxon>
        <taxon>Archosauria</taxon>
        <taxon>Dinosauria</taxon>
        <taxon>Saurischia</taxon>
        <taxon>Theropoda</taxon>
        <taxon>Coelurosauria</taxon>
        <taxon>Aves</taxon>
        <taxon>Neognathae</taxon>
        <taxon>Neoaves</taxon>
        <taxon>Telluraves</taxon>
        <taxon>Australaves</taxon>
        <taxon>Passeriformes</taxon>
        <taxon>Corvoidea</taxon>
        <taxon>Platysteiridae</taxon>
        <taxon>Platysteira</taxon>
    </lineage>
</organism>
<accession>A0A7K5VF83</accession>
<feature type="non-terminal residue" evidence="1">
    <location>
        <position position="1"/>
    </location>
</feature>
<keyword evidence="2" id="KW-1185">Reference proteome</keyword>
<name>A0A7K5VF83_9CORV</name>
<proteinExistence type="predicted"/>
<comment type="caution">
    <text evidence="1">The sequence shown here is derived from an EMBL/GenBank/DDBJ whole genome shotgun (WGS) entry which is preliminary data.</text>
</comment>
<sequence length="65" mass="6984">GDLSCLWGQCLKRARRPTAEEFQRFLPWFLQDRPTLQCAKGCVAPRGTGVALGVAPRGTGVALGV</sequence>
<dbReference type="Proteomes" id="UP000584415">
    <property type="component" value="Unassembled WGS sequence"/>
</dbReference>
<gene>
    <name evidence="1" type="primary">Npc1l1_3</name>
    <name evidence="1" type="ORF">DYACAS_R15555</name>
</gene>
<feature type="non-terminal residue" evidence="1">
    <location>
        <position position="65"/>
    </location>
</feature>
<dbReference type="AlphaFoldDB" id="A0A7K5VF83"/>